<sequence length="60" mass="7001">MIMANAVISPKFTIEDIHKIREENYEKTKNMTMAEKIAYYNGLGKEAAKEIEKRKTLMHV</sequence>
<reference evidence="1 2" key="1">
    <citation type="submission" date="2018-08" db="EMBL/GenBank/DDBJ databases">
        <title>A genome reference for cultivated species of the human gut microbiota.</title>
        <authorList>
            <person name="Zou Y."/>
            <person name="Xue W."/>
            <person name="Luo G."/>
        </authorList>
    </citation>
    <scope>NUCLEOTIDE SEQUENCE [LARGE SCALE GENOMIC DNA]</scope>
    <source>
        <strain evidence="1 2">AM42-1AC</strain>
    </source>
</reference>
<dbReference type="Proteomes" id="UP000283492">
    <property type="component" value="Unassembled WGS sequence"/>
</dbReference>
<dbReference type="EMBL" id="QSFX01000035">
    <property type="protein sequence ID" value="RHA84229.1"/>
    <property type="molecule type" value="Genomic_DNA"/>
</dbReference>
<protein>
    <submittedName>
        <fullName evidence="1">Uncharacterized protein</fullName>
    </submittedName>
</protein>
<evidence type="ECO:0000313" key="1">
    <source>
        <dbReference type="EMBL" id="RHA84229.1"/>
    </source>
</evidence>
<name>A0A3R6CMH9_9FIRM</name>
<organism evidence="1 2">
    <name type="scientific">Roseburia inulinivorans</name>
    <dbReference type="NCBI Taxonomy" id="360807"/>
    <lineage>
        <taxon>Bacteria</taxon>
        <taxon>Bacillati</taxon>
        <taxon>Bacillota</taxon>
        <taxon>Clostridia</taxon>
        <taxon>Lachnospirales</taxon>
        <taxon>Lachnospiraceae</taxon>
        <taxon>Roseburia</taxon>
    </lineage>
</organism>
<accession>A0A3R6CMH9</accession>
<evidence type="ECO:0000313" key="2">
    <source>
        <dbReference type="Proteomes" id="UP000283492"/>
    </source>
</evidence>
<gene>
    <name evidence="1" type="ORF">DW914_15570</name>
</gene>
<dbReference type="AlphaFoldDB" id="A0A3R6CMH9"/>
<comment type="caution">
    <text evidence="1">The sequence shown here is derived from an EMBL/GenBank/DDBJ whole genome shotgun (WGS) entry which is preliminary data.</text>
</comment>
<proteinExistence type="predicted"/>